<name>A0A1W2DCG9_KIBAR</name>
<feature type="region of interest" description="Disordered" evidence="1">
    <location>
        <begin position="157"/>
        <end position="186"/>
    </location>
</feature>
<reference evidence="2 3" key="1">
    <citation type="submission" date="2017-04" db="EMBL/GenBank/DDBJ databases">
        <authorList>
            <person name="Afonso C.L."/>
            <person name="Miller P.J."/>
            <person name="Scott M.A."/>
            <person name="Spackman E."/>
            <person name="Goraichik I."/>
            <person name="Dimitrov K.M."/>
            <person name="Suarez D.L."/>
            <person name="Swayne D.E."/>
        </authorList>
    </citation>
    <scope>NUCLEOTIDE SEQUENCE [LARGE SCALE GENOMIC DNA]</scope>
    <source>
        <strain evidence="2 3">DSM 43828</strain>
    </source>
</reference>
<feature type="region of interest" description="Disordered" evidence="1">
    <location>
        <begin position="210"/>
        <end position="234"/>
    </location>
</feature>
<organism evidence="2 3">
    <name type="scientific">Kibdelosporangium aridum</name>
    <dbReference type="NCBI Taxonomy" id="2030"/>
    <lineage>
        <taxon>Bacteria</taxon>
        <taxon>Bacillati</taxon>
        <taxon>Actinomycetota</taxon>
        <taxon>Actinomycetes</taxon>
        <taxon>Pseudonocardiales</taxon>
        <taxon>Pseudonocardiaceae</taxon>
        <taxon>Kibdelosporangium</taxon>
    </lineage>
</organism>
<proteinExistence type="predicted"/>
<feature type="region of interest" description="Disordered" evidence="1">
    <location>
        <begin position="21"/>
        <end position="44"/>
    </location>
</feature>
<dbReference type="Proteomes" id="UP000192674">
    <property type="component" value="Unassembled WGS sequence"/>
</dbReference>
<evidence type="ECO:0000313" key="3">
    <source>
        <dbReference type="Proteomes" id="UP000192674"/>
    </source>
</evidence>
<keyword evidence="3" id="KW-1185">Reference proteome</keyword>
<gene>
    <name evidence="2" type="ORF">SAMN05661093_03126</name>
</gene>
<dbReference type="EMBL" id="FWXV01000002">
    <property type="protein sequence ID" value="SMC95239.1"/>
    <property type="molecule type" value="Genomic_DNA"/>
</dbReference>
<protein>
    <submittedName>
        <fullName evidence="2">Uncharacterized protein</fullName>
    </submittedName>
</protein>
<accession>A0A1W2DCG9</accession>
<evidence type="ECO:0000256" key="1">
    <source>
        <dbReference type="SAM" id="MobiDB-lite"/>
    </source>
</evidence>
<sequence length="269" mass="28799">MLRAPFLPSGLCFANHGCQGVRPRQPAPDESQTGPLTPMVPIGQAGREEGRAPLSSWWPPCCVFQHLDFKVQLGSRRRLVQAAFTQAYSSGSGLLKRMAGRPPRGRGLSARISPSLSERGRPLRYGLPDGTTVRQEVGIAFAVCWVASADLLTPRGWQSPGHTGGNTPEAHPCATAQGSRSHRVEPPSCCRAETITFTPRKGPIAVRAAPATLTTPTPRKGHPPPLPGGRPQASLPGIMPGQRGYSLVVDNQICERSICTVRTVNRGLE</sequence>
<evidence type="ECO:0000313" key="2">
    <source>
        <dbReference type="EMBL" id="SMC95239.1"/>
    </source>
</evidence>
<dbReference type="AlphaFoldDB" id="A0A1W2DCG9"/>